<evidence type="ECO:0000256" key="2">
    <source>
        <dbReference type="ARBA" id="ARBA00023242"/>
    </source>
</evidence>
<evidence type="ECO:0000313" key="5">
    <source>
        <dbReference type="EMBL" id="CAK7237543.1"/>
    </source>
</evidence>
<proteinExistence type="predicted"/>
<feature type="region of interest" description="Disordered" evidence="3">
    <location>
        <begin position="546"/>
        <end position="570"/>
    </location>
</feature>
<feature type="domain" description="Zn(2)-C6 fungal-type" evidence="4">
    <location>
        <begin position="48"/>
        <end position="80"/>
    </location>
</feature>
<feature type="region of interest" description="Disordered" evidence="3">
    <location>
        <begin position="97"/>
        <end position="120"/>
    </location>
</feature>
<dbReference type="SMART" id="SM00906">
    <property type="entry name" value="Fungal_trans"/>
    <property type="match status" value="1"/>
</dbReference>
<evidence type="ECO:0000313" key="6">
    <source>
        <dbReference type="Proteomes" id="UP001642482"/>
    </source>
</evidence>
<feature type="compositionally biased region" description="Gly residues" evidence="3">
    <location>
        <begin position="549"/>
        <end position="560"/>
    </location>
</feature>
<evidence type="ECO:0000256" key="3">
    <source>
        <dbReference type="SAM" id="MobiDB-lite"/>
    </source>
</evidence>
<dbReference type="Pfam" id="PF00172">
    <property type="entry name" value="Zn_clus"/>
    <property type="match status" value="1"/>
</dbReference>
<evidence type="ECO:0000259" key="4">
    <source>
        <dbReference type="PROSITE" id="PS50048"/>
    </source>
</evidence>
<keyword evidence="1" id="KW-0479">Metal-binding</keyword>
<dbReference type="SMART" id="SM00066">
    <property type="entry name" value="GAL4"/>
    <property type="match status" value="1"/>
</dbReference>
<dbReference type="Pfam" id="PF04082">
    <property type="entry name" value="Fungal_trans"/>
    <property type="match status" value="1"/>
</dbReference>
<dbReference type="PROSITE" id="PS00463">
    <property type="entry name" value="ZN2_CY6_FUNGAL_1"/>
    <property type="match status" value="1"/>
</dbReference>
<dbReference type="InterPro" id="IPR036864">
    <property type="entry name" value="Zn2-C6_fun-type_DNA-bd_sf"/>
</dbReference>
<sequence length="807" mass="88859">MPSPSEEGETEQKERTERPLLPARPGNKRMQPETAVAAPITKRRASRACMSCRSRKVRCDVTSQHIPCTNCRLDSVECLLTASNRGRTRTVPDTVIIEPQHPQPPSQTHHSPQQQRIRRLSSAVATSPQFFVSPRSVSDNGDSTSICSPEEDTNTAAGILTGIATGTVSNITSGVSLLPAHFKPLPPHLQPIDIEYLARKGALTLPPEEMQREIILKHIQYVHPFMPVIDLRAFLTPLVRREPGSVSLLLFQAVMFTSANFIDMEYHMVPGQTTPLDHAAIRKEFFTRARLLYDHDCETDRFTLLQALLLMTVWYQRPGDEKETWYWTGVMLSLAQTLGLHRNPAHLTDVPPETRLLRKHIWWSCLIQDRLLALGLKRPSRIRLGDYDVPPLTFADFNIDTLSNELLRYLGPLPLSDDTPSKTSIVMAFISLSKLCEHIGAILDTQYSSLLSSGVSSATSAATSLDHMGVMVVPRKASACRAELEQCDTALDAWTAALNSGARFRAGRHEKDSSHRVLWLHQALLHMVYLTTVVMLHRPRVLQADGDGDGLGTSGPGGPEGAAVDDPDDPDYATEIRRSKDKITQAAAGITEVVYDLYHDNQLRFVSPAAISALVSATLIHLFDVRSASPDARYTSIGRFYQCWQALHYLRGLYTSADQSIAFLEFYINRKQINIPMLNLASASTVSGGTSPTSPSVSTPHSMSVMATLHGDGTGVPDMHSSASPMRHTPSAVTASLPDMGSTMDSIVVGPQPQHQQHQHDQWSGNGMGAVDNLLQSFIDFSADSAFFNSNPDSMVASPMPGNLRYV</sequence>
<dbReference type="InterPro" id="IPR001138">
    <property type="entry name" value="Zn2Cys6_DnaBD"/>
</dbReference>
<dbReference type="Proteomes" id="UP001642482">
    <property type="component" value="Unassembled WGS sequence"/>
</dbReference>
<gene>
    <name evidence="5" type="ORF">SEUCBS140593_010004</name>
</gene>
<dbReference type="Gene3D" id="4.10.240.10">
    <property type="entry name" value="Zn(2)-C6 fungal-type DNA-binding domain"/>
    <property type="match status" value="1"/>
</dbReference>
<dbReference type="EMBL" id="CAWUHD010000183">
    <property type="protein sequence ID" value="CAK7237543.1"/>
    <property type="molecule type" value="Genomic_DNA"/>
</dbReference>
<dbReference type="CDD" id="cd00067">
    <property type="entry name" value="GAL4"/>
    <property type="match status" value="1"/>
</dbReference>
<dbReference type="PANTHER" id="PTHR47425:SF3">
    <property type="entry name" value="ZN(II)2CYS6 TRANSCRIPTION FACTOR (EUROFUNG)"/>
    <property type="match status" value="1"/>
</dbReference>
<feature type="compositionally biased region" description="Low complexity" evidence="3">
    <location>
        <begin position="106"/>
        <end position="115"/>
    </location>
</feature>
<comment type="caution">
    <text evidence="5">The sequence shown here is derived from an EMBL/GenBank/DDBJ whole genome shotgun (WGS) entry which is preliminary data.</text>
</comment>
<dbReference type="CDD" id="cd12148">
    <property type="entry name" value="fungal_TF_MHR"/>
    <property type="match status" value="1"/>
</dbReference>
<accession>A0ABP0D0I8</accession>
<organism evidence="5 6">
    <name type="scientific">Sporothrix eucalyptigena</name>
    <dbReference type="NCBI Taxonomy" id="1812306"/>
    <lineage>
        <taxon>Eukaryota</taxon>
        <taxon>Fungi</taxon>
        <taxon>Dikarya</taxon>
        <taxon>Ascomycota</taxon>
        <taxon>Pezizomycotina</taxon>
        <taxon>Sordariomycetes</taxon>
        <taxon>Sordariomycetidae</taxon>
        <taxon>Ophiostomatales</taxon>
        <taxon>Ophiostomataceae</taxon>
        <taxon>Sporothrix</taxon>
    </lineage>
</organism>
<keyword evidence="6" id="KW-1185">Reference proteome</keyword>
<dbReference type="InterPro" id="IPR052761">
    <property type="entry name" value="Fungal_Detox/Toxin_TFs"/>
</dbReference>
<dbReference type="InterPro" id="IPR007219">
    <property type="entry name" value="XnlR_reg_dom"/>
</dbReference>
<feature type="region of interest" description="Disordered" evidence="3">
    <location>
        <begin position="1"/>
        <end position="39"/>
    </location>
</feature>
<dbReference type="PANTHER" id="PTHR47425">
    <property type="entry name" value="FARB-RELATED"/>
    <property type="match status" value="1"/>
</dbReference>
<evidence type="ECO:0000256" key="1">
    <source>
        <dbReference type="ARBA" id="ARBA00022723"/>
    </source>
</evidence>
<keyword evidence="2" id="KW-0539">Nucleus</keyword>
<protein>
    <recommendedName>
        <fullName evidence="4">Zn(2)-C6 fungal-type domain-containing protein</fullName>
    </recommendedName>
</protein>
<dbReference type="SUPFAM" id="SSF57701">
    <property type="entry name" value="Zn2/Cys6 DNA-binding domain"/>
    <property type="match status" value="1"/>
</dbReference>
<dbReference type="PROSITE" id="PS50048">
    <property type="entry name" value="ZN2_CY6_FUNGAL_2"/>
    <property type="match status" value="1"/>
</dbReference>
<name>A0ABP0D0I8_9PEZI</name>
<reference evidence="5 6" key="1">
    <citation type="submission" date="2024-01" db="EMBL/GenBank/DDBJ databases">
        <authorList>
            <person name="Allen C."/>
            <person name="Tagirdzhanova G."/>
        </authorList>
    </citation>
    <scope>NUCLEOTIDE SEQUENCE [LARGE SCALE GENOMIC DNA]</scope>
</reference>